<feature type="chain" id="PRO_5009514900" evidence="1">
    <location>
        <begin position="17"/>
        <end position="117"/>
    </location>
</feature>
<protein>
    <submittedName>
        <fullName evidence="2">Uncharacterized protein</fullName>
    </submittedName>
</protein>
<gene>
    <name evidence="2" type="ORF">A2W32_01695</name>
</gene>
<reference evidence="2 3" key="1">
    <citation type="journal article" date="2016" name="Nat. Commun.">
        <title>Thousands of microbial genomes shed light on interconnected biogeochemical processes in an aquifer system.</title>
        <authorList>
            <person name="Anantharaman K."/>
            <person name="Brown C.T."/>
            <person name="Hug L.A."/>
            <person name="Sharon I."/>
            <person name="Castelle C.J."/>
            <person name="Probst A.J."/>
            <person name="Thomas B.C."/>
            <person name="Singh A."/>
            <person name="Wilkins M.J."/>
            <person name="Karaoz U."/>
            <person name="Brodie E.L."/>
            <person name="Williams K.H."/>
            <person name="Hubbard S.S."/>
            <person name="Banfield J.F."/>
        </authorList>
    </citation>
    <scope>NUCLEOTIDE SEQUENCE [LARGE SCALE GENOMIC DNA]</scope>
</reference>
<proteinExistence type="predicted"/>
<accession>A0A1F4UT26</accession>
<comment type="caution">
    <text evidence="2">The sequence shown here is derived from an EMBL/GenBank/DDBJ whole genome shotgun (WGS) entry which is preliminary data.</text>
</comment>
<keyword evidence="1" id="KW-0732">Signal</keyword>
<evidence type="ECO:0000313" key="3">
    <source>
        <dbReference type="Proteomes" id="UP000177371"/>
    </source>
</evidence>
<dbReference type="AlphaFoldDB" id="A0A1F4UT26"/>
<feature type="signal peptide" evidence="1">
    <location>
        <begin position="1"/>
        <end position="16"/>
    </location>
</feature>
<organism evidence="2 3">
    <name type="scientific">candidate division WWE3 bacterium RBG_16_37_10</name>
    <dbReference type="NCBI Taxonomy" id="1802610"/>
    <lineage>
        <taxon>Bacteria</taxon>
        <taxon>Katanobacteria</taxon>
    </lineage>
</organism>
<dbReference type="EMBL" id="MEUT01000079">
    <property type="protein sequence ID" value="OGC48052.1"/>
    <property type="molecule type" value="Genomic_DNA"/>
</dbReference>
<evidence type="ECO:0000313" key="2">
    <source>
        <dbReference type="EMBL" id="OGC48052.1"/>
    </source>
</evidence>
<dbReference type="STRING" id="1802610.A2W32_01695"/>
<name>A0A1F4UT26_UNCKA</name>
<sequence>MKLALLLILVGSFLSACTISNVNNTDRTIRNRPFFLGESEVLVCKRPYYENSSCFVGRAFSNGDEITTISFPNGGYVKAKDTECNVTAIGNHPVCLVWDQQDNTWDIFEININVDVL</sequence>
<evidence type="ECO:0000256" key="1">
    <source>
        <dbReference type="SAM" id="SignalP"/>
    </source>
</evidence>
<dbReference type="Proteomes" id="UP000177371">
    <property type="component" value="Unassembled WGS sequence"/>
</dbReference>
<dbReference type="PROSITE" id="PS51257">
    <property type="entry name" value="PROKAR_LIPOPROTEIN"/>
    <property type="match status" value="1"/>
</dbReference>